<sequence>MSRKVILLMGAPTVRSLQWDENELLNAPIYPFDGSGGGDEGAGSFAENYPVKWRLLRNSALPETHPDQNETNPARGARFFTIDELVTPGGISTTTDDSLSKFYNHSFAIHETSEISVPGTSGDDSTKESGLWADSTNTSIALSWEEETAQPGLSIPGHITDLRDIPSAAHLNAIVPQTMTVNLIVGIITIRPPRRIVTRQWKRELDLIEVVVGDHTRSGFGVTFWLPRTSRGGDDDESELGRSLATLRPRDIVLLRTVGLSSFRERVYGQSLKNGITRVDLLHRQRVDVTDAGGVYSGRKLRDVQQKRQKEQEDQPLARVSNVRQWIRQFVDPAPEAAGGGTRGPKQRGPMEFPAKNPHPPILPPDTPEQ</sequence>
<proteinExistence type="predicted"/>
<gene>
    <name evidence="1" type="ORF">N8T08_006682</name>
</gene>
<organism evidence="1 2">
    <name type="scientific">Aspergillus melleus</name>
    <dbReference type="NCBI Taxonomy" id="138277"/>
    <lineage>
        <taxon>Eukaryota</taxon>
        <taxon>Fungi</taxon>
        <taxon>Dikarya</taxon>
        <taxon>Ascomycota</taxon>
        <taxon>Pezizomycotina</taxon>
        <taxon>Eurotiomycetes</taxon>
        <taxon>Eurotiomycetidae</taxon>
        <taxon>Eurotiales</taxon>
        <taxon>Aspergillaceae</taxon>
        <taxon>Aspergillus</taxon>
        <taxon>Aspergillus subgen. Circumdati</taxon>
    </lineage>
</organism>
<accession>A0ACC3BFQ5</accession>
<comment type="caution">
    <text evidence="1">The sequence shown here is derived from an EMBL/GenBank/DDBJ whole genome shotgun (WGS) entry which is preliminary data.</text>
</comment>
<protein>
    <submittedName>
        <fullName evidence="1">Uncharacterized protein</fullName>
    </submittedName>
</protein>
<dbReference type="Proteomes" id="UP001177260">
    <property type="component" value="Unassembled WGS sequence"/>
</dbReference>
<reference evidence="1 2" key="1">
    <citation type="journal article" date="2023" name="ACS Omega">
        <title>Identification of the Neoaspergillic Acid Biosynthesis Gene Cluster by Establishing an In Vitro CRISPR-Ribonucleoprotein Genetic System in Aspergillus melleus.</title>
        <authorList>
            <person name="Yuan B."/>
            <person name="Grau M.F."/>
            <person name="Murata R.M."/>
            <person name="Torok T."/>
            <person name="Venkateswaran K."/>
            <person name="Stajich J.E."/>
            <person name="Wang C.C.C."/>
        </authorList>
    </citation>
    <scope>NUCLEOTIDE SEQUENCE [LARGE SCALE GENOMIC DNA]</scope>
    <source>
        <strain evidence="1 2">IMV 1140</strain>
    </source>
</reference>
<dbReference type="EMBL" id="JAOPJF010000004">
    <property type="protein sequence ID" value="KAK1149459.1"/>
    <property type="molecule type" value="Genomic_DNA"/>
</dbReference>
<evidence type="ECO:0000313" key="2">
    <source>
        <dbReference type="Proteomes" id="UP001177260"/>
    </source>
</evidence>
<keyword evidence="2" id="KW-1185">Reference proteome</keyword>
<name>A0ACC3BFQ5_9EURO</name>
<evidence type="ECO:0000313" key="1">
    <source>
        <dbReference type="EMBL" id="KAK1149459.1"/>
    </source>
</evidence>